<sequence>MTQRAKDKLLVLVNGLPGSGKSTLAPPLARELDAQLLSKDAVKEALAECISRPDAVPSLGAIAMEAVWAMAAAIPQAAVHNDGLRSVRDWDTWAAHGRPLELTPVINVDTTRPTNTASLAAEIETTAAAVPPTALAHPPARGQRTEELG</sequence>
<keyword evidence="2" id="KW-1185">Reference proteome</keyword>
<dbReference type="EMBL" id="CP109441">
    <property type="protein sequence ID" value="WUV45936.1"/>
    <property type="molecule type" value="Genomic_DNA"/>
</dbReference>
<evidence type="ECO:0000313" key="2">
    <source>
        <dbReference type="Proteomes" id="UP001432062"/>
    </source>
</evidence>
<keyword evidence="1" id="KW-0547">Nucleotide-binding</keyword>
<organism evidence="1 2">
    <name type="scientific">Nocardia vinacea</name>
    <dbReference type="NCBI Taxonomy" id="96468"/>
    <lineage>
        <taxon>Bacteria</taxon>
        <taxon>Bacillati</taxon>
        <taxon>Actinomycetota</taxon>
        <taxon>Actinomycetes</taxon>
        <taxon>Mycobacteriales</taxon>
        <taxon>Nocardiaceae</taxon>
        <taxon>Nocardia</taxon>
    </lineage>
</organism>
<gene>
    <name evidence="1" type="ORF">OG563_43850</name>
</gene>
<dbReference type="SUPFAM" id="SSF52540">
    <property type="entry name" value="P-loop containing nucleoside triphosphate hydrolases"/>
    <property type="match status" value="2"/>
</dbReference>
<evidence type="ECO:0000313" key="1">
    <source>
        <dbReference type="EMBL" id="WUV45936.1"/>
    </source>
</evidence>
<dbReference type="RefSeq" id="WP_327099199.1">
    <property type="nucleotide sequence ID" value="NZ_CP109149.1"/>
</dbReference>
<dbReference type="Gene3D" id="3.40.50.300">
    <property type="entry name" value="P-loop containing nucleotide triphosphate hydrolases"/>
    <property type="match status" value="1"/>
</dbReference>
<protein>
    <submittedName>
        <fullName evidence="1">ATP-binding protein</fullName>
    </submittedName>
</protein>
<dbReference type="Proteomes" id="UP001432062">
    <property type="component" value="Chromosome"/>
</dbReference>
<name>A0ABZ1YVN5_9NOCA</name>
<dbReference type="Pfam" id="PF13671">
    <property type="entry name" value="AAA_33"/>
    <property type="match status" value="1"/>
</dbReference>
<accession>A0ABZ1YVN5</accession>
<proteinExistence type="predicted"/>
<reference evidence="1" key="1">
    <citation type="submission" date="2022-10" db="EMBL/GenBank/DDBJ databases">
        <title>The complete genomes of actinobacterial strains from the NBC collection.</title>
        <authorList>
            <person name="Joergensen T.S."/>
            <person name="Alvarez Arevalo M."/>
            <person name="Sterndorff E.B."/>
            <person name="Faurdal D."/>
            <person name="Vuksanovic O."/>
            <person name="Mourched A.-S."/>
            <person name="Charusanti P."/>
            <person name="Shaw S."/>
            <person name="Blin K."/>
            <person name="Weber T."/>
        </authorList>
    </citation>
    <scope>NUCLEOTIDE SEQUENCE</scope>
    <source>
        <strain evidence="1">NBC_01482</strain>
    </source>
</reference>
<keyword evidence="1" id="KW-0067">ATP-binding</keyword>
<dbReference type="GO" id="GO:0005524">
    <property type="term" value="F:ATP binding"/>
    <property type="evidence" value="ECO:0007669"/>
    <property type="project" value="UniProtKB-KW"/>
</dbReference>
<dbReference type="InterPro" id="IPR027417">
    <property type="entry name" value="P-loop_NTPase"/>
</dbReference>